<proteinExistence type="predicted"/>
<dbReference type="OrthoDB" id="3261092at2"/>
<dbReference type="Proteomes" id="UP000185963">
    <property type="component" value="Unassembled WGS sequence"/>
</dbReference>
<evidence type="ECO:0008006" key="4">
    <source>
        <dbReference type="Google" id="ProtNLM"/>
    </source>
</evidence>
<feature type="compositionally biased region" description="Basic and acidic residues" evidence="1">
    <location>
        <begin position="84"/>
        <end position="93"/>
    </location>
</feature>
<dbReference type="RefSeq" id="WP_075389796.1">
    <property type="nucleotide sequence ID" value="NZ_MSKS01000008.1"/>
</dbReference>
<feature type="compositionally biased region" description="Basic and acidic residues" evidence="1">
    <location>
        <begin position="46"/>
        <end position="76"/>
    </location>
</feature>
<protein>
    <recommendedName>
        <fullName evidence="4">DUF3618 domain-containing protein</fullName>
    </recommendedName>
</protein>
<dbReference type="SUPFAM" id="SSF58113">
    <property type="entry name" value="Apolipoprotein A-I"/>
    <property type="match status" value="1"/>
</dbReference>
<dbReference type="Pfam" id="PF12277">
    <property type="entry name" value="DUF3618"/>
    <property type="match status" value="1"/>
</dbReference>
<organism evidence="2 3">
    <name type="scientific">Actinomyces oris</name>
    <dbReference type="NCBI Taxonomy" id="544580"/>
    <lineage>
        <taxon>Bacteria</taxon>
        <taxon>Bacillati</taxon>
        <taxon>Actinomycetota</taxon>
        <taxon>Actinomycetes</taxon>
        <taxon>Actinomycetales</taxon>
        <taxon>Actinomycetaceae</taxon>
        <taxon>Actinomyces</taxon>
    </lineage>
</organism>
<name>A0A1Q8WWB7_9ACTO</name>
<feature type="region of interest" description="Disordered" evidence="1">
    <location>
        <begin position="43"/>
        <end position="93"/>
    </location>
</feature>
<sequence length="148" mass="15654">MTSGQQAGASGTGAAGTAESGPLSPEQIEERLRAQREALAASVDEFASRVDPRTQAREAGEHLREQASAKAEHLREQAVAGAGRLREQAEAGAGRLRERARRWAEQAEETWERAKQGDSEASSRLAKAAAVAGGVVTAGIVLTRLARR</sequence>
<accession>A0A1Q8WWB7</accession>
<evidence type="ECO:0000256" key="1">
    <source>
        <dbReference type="SAM" id="MobiDB-lite"/>
    </source>
</evidence>
<reference evidence="2 3" key="1">
    <citation type="submission" date="2016-12" db="EMBL/GenBank/DDBJ databases">
        <title>Genomic comparison of strains in the 'Actinomyces naeslundii' group.</title>
        <authorList>
            <person name="Mughal S.R."/>
            <person name="Do T."/>
            <person name="Gilbert S.C."/>
            <person name="Witherden E.A."/>
            <person name="Didelot X."/>
            <person name="Beighton D."/>
        </authorList>
    </citation>
    <scope>NUCLEOTIDE SEQUENCE [LARGE SCALE GENOMIC DNA]</scope>
    <source>
        <strain evidence="2 3">WE8B-23</strain>
    </source>
</reference>
<evidence type="ECO:0000313" key="2">
    <source>
        <dbReference type="EMBL" id="OLO72312.1"/>
    </source>
</evidence>
<comment type="caution">
    <text evidence="2">The sequence shown here is derived from an EMBL/GenBank/DDBJ whole genome shotgun (WGS) entry which is preliminary data.</text>
</comment>
<evidence type="ECO:0000313" key="3">
    <source>
        <dbReference type="Proteomes" id="UP000185963"/>
    </source>
</evidence>
<dbReference type="InterPro" id="IPR022062">
    <property type="entry name" value="DUF3618"/>
</dbReference>
<dbReference type="AlphaFoldDB" id="A0A1Q8WWB7"/>
<gene>
    <name evidence="2" type="ORF">BKH20_02390</name>
</gene>
<feature type="region of interest" description="Disordered" evidence="1">
    <location>
        <begin position="1"/>
        <end position="31"/>
    </location>
</feature>
<dbReference type="Gene3D" id="1.20.120.20">
    <property type="entry name" value="Apolipoprotein"/>
    <property type="match status" value="1"/>
</dbReference>
<dbReference type="EMBL" id="MSKS01000008">
    <property type="protein sequence ID" value="OLO72312.1"/>
    <property type="molecule type" value="Genomic_DNA"/>
</dbReference>